<evidence type="ECO:0000313" key="3">
    <source>
        <dbReference type="Proteomes" id="UP001295444"/>
    </source>
</evidence>
<organism evidence="2 3">
    <name type="scientific">Pelobates cultripes</name>
    <name type="common">Western spadefoot toad</name>
    <dbReference type="NCBI Taxonomy" id="61616"/>
    <lineage>
        <taxon>Eukaryota</taxon>
        <taxon>Metazoa</taxon>
        <taxon>Chordata</taxon>
        <taxon>Craniata</taxon>
        <taxon>Vertebrata</taxon>
        <taxon>Euteleostomi</taxon>
        <taxon>Amphibia</taxon>
        <taxon>Batrachia</taxon>
        <taxon>Anura</taxon>
        <taxon>Pelobatoidea</taxon>
        <taxon>Pelobatidae</taxon>
        <taxon>Pelobates</taxon>
    </lineage>
</organism>
<dbReference type="Proteomes" id="UP001295444">
    <property type="component" value="Chromosome 01"/>
</dbReference>
<dbReference type="EMBL" id="OW240912">
    <property type="protein sequence ID" value="CAH2223966.1"/>
    <property type="molecule type" value="Genomic_DNA"/>
</dbReference>
<accession>A0AAD1VQ97</accession>
<sequence length="154" mass="17407">MEKERHGTPRWRQCGALHQWSLSHEAPEERSRAAVQLTNLHNSQRKPSGEQTVNPEEGELSKVKARQPQAANKFANMPHNREGEALTIRMSNENLVILTKNCSPALPHQLSSTNPTRTFSHKRRLQDTSCHHRGTHNKRLVVSGIPPTALDPDH</sequence>
<evidence type="ECO:0000313" key="2">
    <source>
        <dbReference type="EMBL" id="CAH2223966.1"/>
    </source>
</evidence>
<keyword evidence="3" id="KW-1185">Reference proteome</keyword>
<feature type="compositionally biased region" description="Polar residues" evidence="1">
    <location>
        <begin position="36"/>
        <end position="54"/>
    </location>
</feature>
<protein>
    <submittedName>
        <fullName evidence="2">Uncharacterized protein</fullName>
    </submittedName>
</protein>
<reference evidence="2" key="1">
    <citation type="submission" date="2022-03" db="EMBL/GenBank/DDBJ databases">
        <authorList>
            <person name="Alioto T."/>
            <person name="Alioto T."/>
            <person name="Gomez Garrido J."/>
        </authorList>
    </citation>
    <scope>NUCLEOTIDE SEQUENCE</scope>
</reference>
<proteinExistence type="predicted"/>
<feature type="region of interest" description="Disordered" evidence="1">
    <location>
        <begin position="22"/>
        <end position="79"/>
    </location>
</feature>
<evidence type="ECO:0000256" key="1">
    <source>
        <dbReference type="SAM" id="MobiDB-lite"/>
    </source>
</evidence>
<dbReference type="AlphaFoldDB" id="A0AAD1VQ97"/>
<name>A0AAD1VQ97_PELCU</name>
<feature type="compositionally biased region" description="Polar residues" evidence="1">
    <location>
        <begin position="109"/>
        <end position="118"/>
    </location>
</feature>
<feature type="region of interest" description="Disordered" evidence="1">
    <location>
        <begin position="107"/>
        <end position="136"/>
    </location>
</feature>
<gene>
    <name evidence="2" type="ORF">PECUL_23A051398</name>
</gene>